<dbReference type="PANTHER" id="PTHR30283:SF4">
    <property type="entry name" value="PEROXIDE STRESS RESISTANCE PROTEIN YAAA"/>
    <property type="match status" value="1"/>
</dbReference>
<dbReference type="GO" id="GO:0005829">
    <property type="term" value="C:cytosol"/>
    <property type="evidence" value="ECO:0007669"/>
    <property type="project" value="TreeGrafter"/>
</dbReference>
<sequence length="260" mass="29695">MLIVVSPAKSLDFETPVKTEKFSKPAFLSEATELVRDLKKLHPEELQELMGISEALAAENFSRYSNWHTPFNLDNARQAIFAFKGDVYLGLKAEHFGASDLNFAQRHLRILSGLYGVLRPLDLMQPYRLEMGTTFAARGKKNLYEFWGCKLTGALNQEFEQVGRKHNALINLASNEYFSSLDTKALKAKIVTPVFKDWAKGQYRVLSFYAKRARGEMAAYIIKNRINSPTKLRNFNVGGYKYSEEESSSDRIVFNRKQKS</sequence>
<accession>A0A381QFL2</accession>
<reference evidence="1" key="1">
    <citation type="submission" date="2018-05" db="EMBL/GenBank/DDBJ databases">
        <authorList>
            <person name="Lanie J.A."/>
            <person name="Ng W.-L."/>
            <person name="Kazmierczak K.M."/>
            <person name="Andrzejewski T.M."/>
            <person name="Davidsen T.M."/>
            <person name="Wayne K.J."/>
            <person name="Tettelin H."/>
            <person name="Glass J.I."/>
            <person name="Rusch D."/>
            <person name="Podicherti R."/>
            <person name="Tsui H.-C.T."/>
            <person name="Winkler M.E."/>
        </authorList>
    </citation>
    <scope>NUCLEOTIDE SEQUENCE</scope>
</reference>
<dbReference type="HAMAP" id="MF_00652">
    <property type="entry name" value="UPF0246"/>
    <property type="match status" value="1"/>
</dbReference>
<dbReference type="NCBIfam" id="NF002542">
    <property type="entry name" value="PRK02101.1-3"/>
    <property type="match status" value="1"/>
</dbReference>
<name>A0A381QFL2_9ZZZZ</name>
<dbReference type="InterPro" id="IPR005583">
    <property type="entry name" value="YaaA"/>
</dbReference>
<organism evidence="1">
    <name type="scientific">marine metagenome</name>
    <dbReference type="NCBI Taxonomy" id="408172"/>
    <lineage>
        <taxon>unclassified sequences</taxon>
        <taxon>metagenomes</taxon>
        <taxon>ecological metagenomes</taxon>
    </lineage>
</organism>
<dbReference type="Pfam" id="PF03883">
    <property type="entry name" value="H2O2_YaaD"/>
    <property type="match status" value="1"/>
</dbReference>
<gene>
    <name evidence="1" type="ORF">METZ01_LOCUS30966</name>
</gene>
<dbReference type="AlphaFoldDB" id="A0A381QFL2"/>
<proteinExistence type="inferred from homology"/>
<dbReference type="GO" id="GO:0033194">
    <property type="term" value="P:response to hydroperoxide"/>
    <property type="evidence" value="ECO:0007669"/>
    <property type="project" value="TreeGrafter"/>
</dbReference>
<evidence type="ECO:0000313" key="1">
    <source>
        <dbReference type="EMBL" id="SUZ78112.1"/>
    </source>
</evidence>
<protein>
    <submittedName>
        <fullName evidence="1">Uncharacterized protein</fullName>
    </submittedName>
</protein>
<dbReference type="EMBL" id="UINC01001341">
    <property type="protein sequence ID" value="SUZ78112.1"/>
    <property type="molecule type" value="Genomic_DNA"/>
</dbReference>
<dbReference type="PANTHER" id="PTHR30283">
    <property type="entry name" value="PEROXIDE STRESS RESPONSE PROTEIN YAAA"/>
    <property type="match status" value="1"/>
</dbReference>